<feature type="signal peptide" evidence="1">
    <location>
        <begin position="1"/>
        <end position="21"/>
    </location>
</feature>
<name>A0A7K9Z3Q6_9GALL</name>
<comment type="caution">
    <text evidence="3">The sequence shown here is derived from an EMBL/GenBank/DDBJ whole genome shotgun (WGS) entry which is preliminary data.</text>
</comment>
<feature type="chain" id="PRO_5029557561" evidence="1">
    <location>
        <begin position="22"/>
        <end position="142"/>
    </location>
</feature>
<dbReference type="PANTHER" id="PTHR21436:SF2">
    <property type="entry name" value="COILED-COIL DOMAIN-CONTAINING PROTEIN 142"/>
    <property type="match status" value="1"/>
</dbReference>
<sequence length="142" mass="15750">SAGSPCLRLQLLGCCLATAQASCSWLMGKAFQFLAAWSLQQFLLVTQGDLQLLKAETDALELLVSAAFPEPGDSSQHLAPHRRLRCHHERRLCQQIRSAAASIQLFAGDVLKLFSTDCKRMSAEIFDQTMPLGRHWRLGLRA</sequence>
<keyword evidence="1" id="KW-0732">Signal</keyword>
<feature type="non-terminal residue" evidence="3">
    <location>
        <position position="1"/>
    </location>
</feature>
<protein>
    <submittedName>
        <fullName evidence="3">CC142 protein</fullName>
    </submittedName>
</protein>
<dbReference type="Proteomes" id="UP000522663">
    <property type="component" value="Unassembled WGS sequence"/>
</dbReference>
<evidence type="ECO:0000313" key="4">
    <source>
        <dbReference type="Proteomes" id="UP000522663"/>
    </source>
</evidence>
<keyword evidence="4" id="KW-1185">Reference proteome</keyword>
<evidence type="ECO:0000259" key="2">
    <source>
        <dbReference type="Pfam" id="PF14923"/>
    </source>
</evidence>
<dbReference type="Pfam" id="PF14923">
    <property type="entry name" value="CCDC142"/>
    <property type="match status" value="1"/>
</dbReference>
<feature type="domain" description="Coiled-coil protein 142 C-terminal" evidence="2">
    <location>
        <begin position="8"/>
        <end position="141"/>
    </location>
</feature>
<dbReference type="OrthoDB" id="9120718at2759"/>
<evidence type="ECO:0000313" key="3">
    <source>
        <dbReference type="EMBL" id="NXJ16868.1"/>
    </source>
</evidence>
<feature type="non-terminal residue" evidence="3">
    <location>
        <position position="142"/>
    </location>
</feature>
<dbReference type="InterPro" id="IPR026700">
    <property type="entry name" value="CCDC142"/>
</dbReference>
<gene>
    <name evidence="3" type="primary">Ccdc142</name>
    <name evidence="3" type="ORF">ODOGUJ_R15360</name>
</gene>
<proteinExistence type="predicted"/>
<organism evidence="3 4">
    <name type="scientific">Odontophorus gujanensis</name>
    <name type="common">marbled wood quail</name>
    <dbReference type="NCBI Taxonomy" id="886794"/>
    <lineage>
        <taxon>Eukaryota</taxon>
        <taxon>Metazoa</taxon>
        <taxon>Chordata</taxon>
        <taxon>Craniata</taxon>
        <taxon>Vertebrata</taxon>
        <taxon>Euteleostomi</taxon>
        <taxon>Archelosauria</taxon>
        <taxon>Archosauria</taxon>
        <taxon>Dinosauria</taxon>
        <taxon>Saurischia</taxon>
        <taxon>Theropoda</taxon>
        <taxon>Coelurosauria</taxon>
        <taxon>Aves</taxon>
        <taxon>Neognathae</taxon>
        <taxon>Galloanserae</taxon>
        <taxon>Galliformes</taxon>
        <taxon>Odontophoridae</taxon>
        <taxon>Odontophorus</taxon>
    </lineage>
</organism>
<evidence type="ECO:0000256" key="1">
    <source>
        <dbReference type="SAM" id="SignalP"/>
    </source>
</evidence>
<dbReference type="PANTHER" id="PTHR21436">
    <property type="entry name" value="COILED-COIL DOMAIN-CONTAINING PROTEIN 142"/>
    <property type="match status" value="1"/>
</dbReference>
<reference evidence="3 4" key="1">
    <citation type="submission" date="2019-09" db="EMBL/GenBank/DDBJ databases">
        <title>Bird 10,000 Genomes (B10K) Project - Family phase.</title>
        <authorList>
            <person name="Zhang G."/>
        </authorList>
    </citation>
    <scope>NUCLEOTIDE SEQUENCE [LARGE SCALE GENOMIC DNA]</scope>
    <source>
        <strain evidence="3">B10K-DU-001-53</strain>
        <tissue evidence="3">Muscle</tissue>
    </source>
</reference>
<accession>A0A7K9Z3Q6</accession>
<dbReference type="InterPro" id="IPR055350">
    <property type="entry name" value="CCDC142_C"/>
</dbReference>
<dbReference type="EMBL" id="VXAB01016391">
    <property type="protein sequence ID" value="NXJ16868.1"/>
    <property type="molecule type" value="Genomic_DNA"/>
</dbReference>
<dbReference type="AlphaFoldDB" id="A0A7K9Z3Q6"/>